<dbReference type="GO" id="GO:0070181">
    <property type="term" value="F:small ribosomal subunit rRNA binding"/>
    <property type="evidence" value="ECO:0007669"/>
    <property type="project" value="TreeGrafter"/>
</dbReference>
<dbReference type="PANTHER" id="PTHR13479:SF40">
    <property type="entry name" value="SMALL RIBOSOMAL SUBUNIT PROTEIN BS18M"/>
    <property type="match status" value="1"/>
</dbReference>
<keyword evidence="4" id="KW-0699">rRNA-binding</keyword>
<dbReference type="PANTHER" id="PTHR13479">
    <property type="entry name" value="30S RIBOSOMAL PROTEIN S18"/>
    <property type="match status" value="1"/>
</dbReference>
<dbReference type="InterPro" id="IPR001648">
    <property type="entry name" value="Ribosomal_bS18"/>
</dbReference>
<dbReference type="PRINTS" id="PR00974">
    <property type="entry name" value="RIBOSOMALS18"/>
</dbReference>
<dbReference type="Proteomes" id="UP000178448">
    <property type="component" value="Unassembled WGS sequence"/>
</dbReference>
<comment type="subunit">
    <text evidence="4">Part of the 30S ribosomal subunit. Forms a tight heterodimer with protein bS6.</text>
</comment>
<evidence type="ECO:0000256" key="1">
    <source>
        <dbReference type="ARBA" id="ARBA00005589"/>
    </source>
</evidence>
<dbReference type="GO" id="GO:0006412">
    <property type="term" value="P:translation"/>
    <property type="evidence" value="ECO:0007669"/>
    <property type="project" value="UniProtKB-UniRule"/>
</dbReference>
<dbReference type="Gene3D" id="4.10.640.10">
    <property type="entry name" value="Ribosomal protein S18"/>
    <property type="match status" value="1"/>
</dbReference>
<keyword evidence="4" id="KW-0694">RNA-binding</keyword>
<evidence type="ECO:0000256" key="2">
    <source>
        <dbReference type="ARBA" id="ARBA00022980"/>
    </source>
</evidence>
<evidence type="ECO:0000313" key="7">
    <source>
        <dbReference type="Proteomes" id="UP000178448"/>
    </source>
</evidence>
<proteinExistence type="inferred from homology"/>
<dbReference type="GO" id="GO:0003735">
    <property type="term" value="F:structural constituent of ribosome"/>
    <property type="evidence" value="ECO:0007669"/>
    <property type="project" value="InterPro"/>
</dbReference>
<gene>
    <name evidence="4" type="primary">rpsR</name>
    <name evidence="6" type="ORF">A2Z33_01390</name>
</gene>
<sequence>MVRIQSKTRHQPKNCMFCDSKTEPHFREISVLEKYMTERGKIVGRNRSGLCSRHQRSLTREIKRARYIALLPYVVRI</sequence>
<dbReference type="GO" id="GO:0022627">
    <property type="term" value="C:cytosolic small ribosomal subunit"/>
    <property type="evidence" value="ECO:0007669"/>
    <property type="project" value="TreeGrafter"/>
</dbReference>
<protein>
    <recommendedName>
        <fullName evidence="4">Small ribosomal subunit protein bS18</fullName>
    </recommendedName>
</protein>
<dbReference type="Pfam" id="PF01084">
    <property type="entry name" value="Ribosomal_S18"/>
    <property type="match status" value="1"/>
</dbReference>
<evidence type="ECO:0000256" key="3">
    <source>
        <dbReference type="ARBA" id="ARBA00023274"/>
    </source>
</evidence>
<dbReference type="InterPro" id="IPR036870">
    <property type="entry name" value="Ribosomal_bS18_sf"/>
</dbReference>
<evidence type="ECO:0000256" key="5">
    <source>
        <dbReference type="RuleBase" id="RU003910"/>
    </source>
</evidence>
<evidence type="ECO:0000313" key="6">
    <source>
        <dbReference type="EMBL" id="OGG01883.1"/>
    </source>
</evidence>
<comment type="caution">
    <text evidence="6">The sequence shown here is derived from an EMBL/GenBank/DDBJ whole genome shotgun (WGS) entry which is preliminary data.</text>
</comment>
<dbReference type="SUPFAM" id="SSF46911">
    <property type="entry name" value="Ribosomal protein S18"/>
    <property type="match status" value="1"/>
</dbReference>
<keyword evidence="3 4" id="KW-0687">Ribonucleoprotein</keyword>
<name>A0A1F5YPA3_9BACT</name>
<comment type="function">
    <text evidence="4">Binds as a heterodimer with protein bS6 to the central domain of the 16S rRNA, where it helps stabilize the platform of the 30S subunit.</text>
</comment>
<keyword evidence="2 4" id="KW-0689">Ribosomal protein</keyword>
<comment type="similarity">
    <text evidence="1 4 5">Belongs to the bacterial ribosomal protein bS18 family.</text>
</comment>
<evidence type="ECO:0000256" key="4">
    <source>
        <dbReference type="HAMAP-Rule" id="MF_00270"/>
    </source>
</evidence>
<accession>A0A1F5YPA3</accession>
<dbReference type="EMBL" id="MFJD01000009">
    <property type="protein sequence ID" value="OGG01883.1"/>
    <property type="molecule type" value="Genomic_DNA"/>
</dbReference>
<dbReference type="AlphaFoldDB" id="A0A1F5YPA3"/>
<organism evidence="6 7">
    <name type="scientific">Candidatus Gottesmanbacteria bacterium RBG_16_52_11</name>
    <dbReference type="NCBI Taxonomy" id="1798374"/>
    <lineage>
        <taxon>Bacteria</taxon>
        <taxon>Candidatus Gottesmaniibacteriota</taxon>
    </lineage>
</organism>
<dbReference type="HAMAP" id="MF_00270">
    <property type="entry name" value="Ribosomal_bS18"/>
    <property type="match status" value="1"/>
</dbReference>
<reference evidence="6 7" key="1">
    <citation type="journal article" date="2016" name="Nat. Commun.">
        <title>Thousands of microbial genomes shed light on interconnected biogeochemical processes in an aquifer system.</title>
        <authorList>
            <person name="Anantharaman K."/>
            <person name="Brown C.T."/>
            <person name="Hug L.A."/>
            <person name="Sharon I."/>
            <person name="Castelle C.J."/>
            <person name="Probst A.J."/>
            <person name="Thomas B.C."/>
            <person name="Singh A."/>
            <person name="Wilkins M.J."/>
            <person name="Karaoz U."/>
            <person name="Brodie E.L."/>
            <person name="Williams K.H."/>
            <person name="Hubbard S.S."/>
            <person name="Banfield J.F."/>
        </authorList>
    </citation>
    <scope>NUCLEOTIDE SEQUENCE [LARGE SCALE GENOMIC DNA]</scope>
</reference>
<dbReference type="NCBIfam" id="TIGR00165">
    <property type="entry name" value="S18"/>
    <property type="match status" value="1"/>
</dbReference>
<dbReference type="STRING" id="1798374.A2Z33_01390"/>